<dbReference type="AlphaFoldDB" id="A0A8T2AVL7"/>
<accession>A0A8T2AVL7</accession>
<evidence type="ECO:0000256" key="1">
    <source>
        <dbReference type="SAM" id="Phobius"/>
    </source>
</evidence>
<gene>
    <name evidence="2" type="ORF">ISN45_Aa03g004830</name>
</gene>
<evidence type="ECO:0000313" key="2">
    <source>
        <dbReference type="EMBL" id="KAG7576044.1"/>
    </source>
</evidence>
<evidence type="ECO:0000313" key="3">
    <source>
        <dbReference type="Proteomes" id="UP000694240"/>
    </source>
</evidence>
<organism evidence="2 3">
    <name type="scientific">Arabidopsis thaliana x Arabidopsis arenosa</name>
    <dbReference type="NCBI Taxonomy" id="1240361"/>
    <lineage>
        <taxon>Eukaryota</taxon>
        <taxon>Viridiplantae</taxon>
        <taxon>Streptophyta</taxon>
        <taxon>Embryophyta</taxon>
        <taxon>Tracheophyta</taxon>
        <taxon>Spermatophyta</taxon>
        <taxon>Magnoliopsida</taxon>
        <taxon>eudicotyledons</taxon>
        <taxon>Gunneridae</taxon>
        <taxon>Pentapetalae</taxon>
        <taxon>rosids</taxon>
        <taxon>malvids</taxon>
        <taxon>Brassicales</taxon>
        <taxon>Brassicaceae</taxon>
        <taxon>Camelineae</taxon>
        <taxon>Arabidopsis</taxon>
    </lineage>
</organism>
<proteinExistence type="predicted"/>
<keyword evidence="1" id="KW-0812">Transmembrane</keyword>
<reference evidence="2 3" key="1">
    <citation type="submission" date="2020-12" db="EMBL/GenBank/DDBJ databases">
        <title>Concerted genomic and epigenomic changes stabilize Arabidopsis allopolyploids.</title>
        <authorList>
            <person name="Chen Z."/>
        </authorList>
    </citation>
    <scope>NUCLEOTIDE SEQUENCE [LARGE SCALE GENOMIC DNA]</scope>
    <source>
        <strain evidence="2">Allo738</strain>
        <tissue evidence="2">Leaf</tissue>
    </source>
</reference>
<sequence length="79" mass="8594">MGSVHLNHWGNNCSMREFVGFPSGSEISPRTQVPVKSTIAIGVLAAVLVFFMDVAQLSEMVKCRHSNIIHCRCSLCASS</sequence>
<keyword evidence="3" id="KW-1185">Reference proteome</keyword>
<keyword evidence="1" id="KW-0472">Membrane</keyword>
<name>A0A8T2AVL7_9BRAS</name>
<comment type="caution">
    <text evidence="2">The sequence shown here is derived from an EMBL/GenBank/DDBJ whole genome shotgun (WGS) entry which is preliminary data.</text>
</comment>
<keyword evidence="1" id="KW-1133">Transmembrane helix</keyword>
<dbReference type="Proteomes" id="UP000694240">
    <property type="component" value="Chromosome 8"/>
</dbReference>
<evidence type="ECO:0008006" key="4">
    <source>
        <dbReference type="Google" id="ProtNLM"/>
    </source>
</evidence>
<protein>
    <recommendedName>
        <fullName evidence="4">Transmembrane protein</fullName>
    </recommendedName>
</protein>
<feature type="transmembrane region" description="Helical" evidence="1">
    <location>
        <begin position="38"/>
        <end position="55"/>
    </location>
</feature>
<dbReference type="EMBL" id="JAEFBK010000008">
    <property type="protein sequence ID" value="KAG7576044.1"/>
    <property type="molecule type" value="Genomic_DNA"/>
</dbReference>